<protein>
    <recommendedName>
        <fullName evidence="5">Lipoprotein</fullName>
    </recommendedName>
</protein>
<name>A0A9D1TJJ4_9BACI</name>
<feature type="signal peptide" evidence="2">
    <location>
        <begin position="1"/>
        <end position="20"/>
    </location>
</feature>
<feature type="compositionally biased region" description="Polar residues" evidence="1">
    <location>
        <begin position="26"/>
        <end position="39"/>
    </location>
</feature>
<evidence type="ECO:0000313" key="4">
    <source>
        <dbReference type="Proteomes" id="UP000823937"/>
    </source>
</evidence>
<reference evidence="3" key="1">
    <citation type="journal article" date="2021" name="PeerJ">
        <title>Extensive microbial diversity within the chicken gut microbiome revealed by metagenomics and culture.</title>
        <authorList>
            <person name="Gilroy R."/>
            <person name="Ravi A."/>
            <person name="Getino M."/>
            <person name="Pursley I."/>
            <person name="Horton D.L."/>
            <person name="Alikhan N.F."/>
            <person name="Baker D."/>
            <person name="Gharbi K."/>
            <person name="Hall N."/>
            <person name="Watson M."/>
            <person name="Adriaenssens E.M."/>
            <person name="Foster-Nyarko E."/>
            <person name="Jarju S."/>
            <person name="Secka A."/>
            <person name="Antonio M."/>
            <person name="Oren A."/>
            <person name="Chaudhuri R.R."/>
            <person name="La Ragione R."/>
            <person name="Hildebrand F."/>
            <person name="Pallen M.J."/>
        </authorList>
    </citation>
    <scope>NUCLEOTIDE SEQUENCE</scope>
    <source>
        <strain evidence="3">CHK169-2315</strain>
    </source>
</reference>
<keyword evidence="2" id="KW-0732">Signal</keyword>
<sequence length="296" mass="34064">MKKGLKINLVLLAVAFVLFACSNKSNEQNTDTNTNSEVTNEQKDTKKETSSKNSSTKIDQLMEETSDVNKGLDSFTMIEETNTIETFQEEESHLYTKEASDVVFEPFQLEVMIEQSQPKGFTEEEQQSFEYKGGFYIVDGKTYMKLDGDTWSETENSLTDEEFQEQELIVFDRITETYRNAAEKESLDETEDTYVITFELQPQQATKMDKNAEQPAFEALNNTYKVEEMTVQIAIAKETKYIMEIAIDKTFTYDEDFNIEKDKMTVQQKQVQTFSNQNTIEAVTVPADIKQNAEPM</sequence>
<dbReference type="AlphaFoldDB" id="A0A9D1TJJ4"/>
<evidence type="ECO:0000256" key="2">
    <source>
        <dbReference type="SAM" id="SignalP"/>
    </source>
</evidence>
<feature type="compositionally biased region" description="Basic and acidic residues" evidence="1">
    <location>
        <begin position="40"/>
        <end position="50"/>
    </location>
</feature>
<proteinExistence type="predicted"/>
<dbReference type="Pfam" id="PF20316">
    <property type="entry name" value="DUF6612"/>
    <property type="match status" value="1"/>
</dbReference>
<evidence type="ECO:0000313" key="3">
    <source>
        <dbReference type="EMBL" id="HIV74546.1"/>
    </source>
</evidence>
<dbReference type="EMBL" id="DXHX01000083">
    <property type="protein sequence ID" value="HIV74546.1"/>
    <property type="molecule type" value="Genomic_DNA"/>
</dbReference>
<evidence type="ECO:0000256" key="1">
    <source>
        <dbReference type="SAM" id="MobiDB-lite"/>
    </source>
</evidence>
<feature type="chain" id="PRO_5038832631" description="Lipoprotein" evidence="2">
    <location>
        <begin position="21"/>
        <end position="296"/>
    </location>
</feature>
<accession>A0A9D1TJJ4</accession>
<organism evidence="3 4">
    <name type="scientific">Candidatus Pseudogracilibacillus intestinigallinarum</name>
    <dbReference type="NCBI Taxonomy" id="2838742"/>
    <lineage>
        <taxon>Bacteria</taxon>
        <taxon>Bacillati</taxon>
        <taxon>Bacillota</taxon>
        <taxon>Bacilli</taxon>
        <taxon>Bacillales</taxon>
        <taxon>Bacillaceae</taxon>
        <taxon>Pseudogracilibacillus</taxon>
    </lineage>
</organism>
<reference evidence="3" key="2">
    <citation type="submission" date="2021-04" db="EMBL/GenBank/DDBJ databases">
        <authorList>
            <person name="Gilroy R."/>
        </authorList>
    </citation>
    <scope>NUCLEOTIDE SEQUENCE</scope>
    <source>
        <strain evidence="3">CHK169-2315</strain>
    </source>
</reference>
<dbReference type="PROSITE" id="PS51257">
    <property type="entry name" value="PROKAR_LIPOPROTEIN"/>
    <property type="match status" value="1"/>
</dbReference>
<comment type="caution">
    <text evidence="3">The sequence shown here is derived from an EMBL/GenBank/DDBJ whole genome shotgun (WGS) entry which is preliminary data.</text>
</comment>
<dbReference type="InterPro" id="IPR046720">
    <property type="entry name" value="DUF6612"/>
</dbReference>
<dbReference type="Proteomes" id="UP000823937">
    <property type="component" value="Unassembled WGS sequence"/>
</dbReference>
<gene>
    <name evidence="3" type="ORF">H9895_05620</name>
</gene>
<evidence type="ECO:0008006" key="5">
    <source>
        <dbReference type="Google" id="ProtNLM"/>
    </source>
</evidence>
<feature type="region of interest" description="Disordered" evidence="1">
    <location>
        <begin position="26"/>
        <end position="63"/>
    </location>
</feature>